<dbReference type="Pfam" id="PF10136">
    <property type="entry name" value="SpecificRecomb"/>
    <property type="match status" value="1"/>
</dbReference>
<dbReference type="RefSeq" id="WP_089415867.1">
    <property type="nucleotide sequence ID" value="NZ_CP022423.1"/>
</dbReference>
<dbReference type="OrthoDB" id="5688397at2"/>
<evidence type="ECO:0000256" key="1">
    <source>
        <dbReference type="SAM" id="Phobius"/>
    </source>
</evidence>
<reference evidence="2 3" key="1">
    <citation type="submission" date="2017-07" db="EMBL/GenBank/DDBJ databases">
        <title>Complete Genome Sequence of the cosmetic ferment Vitreoscilla filiformis (ATCC15551).</title>
        <authorList>
            <person name="Contreras S."/>
            <person name="Sagory-Zalkind P."/>
            <person name="Blanquart H."/>
            <person name="Iltis A."/>
            <person name="Morand S.C."/>
        </authorList>
    </citation>
    <scope>NUCLEOTIDE SEQUENCE [LARGE SCALE GENOMIC DNA]</scope>
    <source>
        <strain evidence="2 3">ATCC 15551</strain>
    </source>
</reference>
<feature type="transmembrane region" description="Helical" evidence="1">
    <location>
        <begin position="605"/>
        <end position="629"/>
    </location>
</feature>
<feature type="transmembrane region" description="Helical" evidence="1">
    <location>
        <begin position="384"/>
        <end position="402"/>
    </location>
</feature>
<dbReference type="Proteomes" id="UP000199729">
    <property type="component" value="Chromosome"/>
</dbReference>
<keyword evidence="1" id="KW-0472">Membrane</keyword>
<dbReference type="PIRSF" id="PIRSF015380">
    <property type="entry name" value="Site-sp_rcmb"/>
    <property type="match status" value="1"/>
</dbReference>
<dbReference type="AlphaFoldDB" id="A0A221KBZ3"/>
<evidence type="ECO:0000313" key="3">
    <source>
        <dbReference type="Proteomes" id="UP000199729"/>
    </source>
</evidence>
<keyword evidence="3" id="KW-1185">Reference proteome</keyword>
<protein>
    <submittedName>
        <fullName evidence="2">Recombinase</fullName>
    </submittedName>
</protein>
<name>A0A221KBZ3_VITFI</name>
<organism evidence="2 3">
    <name type="scientific">Vitreoscilla filiformis</name>
    <dbReference type="NCBI Taxonomy" id="63"/>
    <lineage>
        <taxon>Bacteria</taxon>
        <taxon>Pseudomonadati</taxon>
        <taxon>Pseudomonadota</taxon>
        <taxon>Betaproteobacteria</taxon>
        <taxon>Neisseriales</taxon>
        <taxon>Neisseriaceae</taxon>
        <taxon>Vitreoscilla</taxon>
    </lineage>
</organism>
<dbReference type="InterPro" id="IPR011385">
    <property type="entry name" value="Site-sp_rcmbase"/>
</dbReference>
<feature type="transmembrane region" description="Helical" evidence="1">
    <location>
        <begin position="491"/>
        <end position="511"/>
    </location>
</feature>
<gene>
    <name evidence="2" type="ORF">VITFI_CDS0772</name>
</gene>
<accession>A0A221KBZ3</accession>
<evidence type="ECO:0000313" key="2">
    <source>
        <dbReference type="EMBL" id="ASM76551.1"/>
    </source>
</evidence>
<feature type="transmembrane region" description="Helical" evidence="1">
    <location>
        <begin position="442"/>
        <end position="462"/>
    </location>
</feature>
<feature type="transmembrane region" description="Helical" evidence="1">
    <location>
        <begin position="356"/>
        <end position="378"/>
    </location>
</feature>
<dbReference type="KEGG" id="vff:VITFI_CDS0772"/>
<keyword evidence="1" id="KW-0812">Transmembrane</keyword>
<dbReference type="EMBL" id="CP022423">
    <property type="protein sequence ID" value="ASM76551.1"/>
    <property type="molecule type" value="Genomic_DNA"/>
</dbReference>
<feature type="transmembrane region" description="Helical" evidence="1">
    <location>
        <begin position="553"/>
        <end position="575"/>
    </location>
</feature>
<sequence>MHRQLPRTTLIELLTAADAQAPAPERHLWLIRLLGWLQQPGPPSAYAPGDLPAPCERLPWPTRRLIHLLNVLDERPEDRQRITTLLRSIFGRLDATGLLADYGFPPRQGFLSELAERLRLMCLPGTPQTQDLGELFHLLFRHPYDFSWLHTLDTATTRRLLQLYAGSVEVTEPPPWQPALIESIQLLASQLRAAGLSAALRQRMSARLLVDRPFHRIVQTAETLRDGPHPLQAALALHEVLDTCCAAADSVRHHLDEHGISVDLVFQVEQIHARAQRIRALLACLAAPEPAEGLTPLLLHLVQAGMERHGITPLFSRHYSLLARKVTERSAETGAHYITRTLDEYRTMLRQAAGGGAIIGLTTLMKFAISALSLSVFWAGFWAGMNYAASFVLVQLLHFTVATKQPAMTAPTLAAKLEGISANDAAVEDFVDEVTHLLRSQIAGIIGNLAMVVPVVLLIQGWSNATVGAPVVGADSAAYVLHTLHLQGPTVLFAAFTGVLLFVSSLVAGWVENWFVFHRLDSAIAWNPRFLHTLGTQRAQYWAQWWRQHISGIAANVSLGLMLGIVPALGTFFGLPLEVRHVTLAAGQLAAALGALGADVLHDPAFWWCVAAIPCIGLLNVGVSFYLAFRVALASRGLRVQDRGRLYTAMRRRWRQRPATFFFPPRT</sequence>
<keyword evidence="1" id="KW-1133">Transmembrane helix</keyword>
<proteinExistence type="predicted"/>